<dbReference type="Proteomes" id="UP001163324">
    <property type="component" value="Chromosome 10"/>
</dbReference>
<comment type="caution">
    <text evidence="1">The sequence shown here is derived from an EMBL/GenBank/DDBJ whole genome shotgun (WGS) entry which is preliminary data.</text>
</comment>
<evidence type="ECO:0000313" key="2">
    <source>
        <dbReference type="Proteomes" id="UP001163324"/>
    </source>
</evidence>
<evidence type="ECO:0000313" key="1">
    <source>
        <dbReference type="EMBL" id="KAI9896099.1"/>
    </source>
</evidence>
<protein>
    <submittedName>
        <fullName evidence="1">Uncharacterized protein</fullName>
    </submittedName>
</protein>
<reference evidence="1" key="1">
    <citation type="submission" date="2022-10" db="EMBL/GenBank/DDBJ databases">
        <title>Complete Genome of Trichothecium roseum strain YXFP-22015, a Plant Pathogen Isolated from Citrus.</title>
        <authorList>
            <person name="Wang Y."/>
            <person name="Zhu L."/>
        </authorList>
    </citation>
    <scope>NUCLEOTIDE SEQUENCE</scope>
    <source>
        <strain evidence="1">YXFP-22015</strain>
    </source>
</reference>
<keyword evidence="2" id="KW-1185">Reference proteome</keyword>
<proteinExistence type="predicted"/>
<accession>A0ACC0URG2</accession>
<organism evidence="1 2">
    <name type="scientific">Trichothecium roseum</name>
    <dbReference type="NCBI Taxonomy" id="47278"/>
    <lineage>
        <taxon>Eukaryota</taxon>
        <taxon>Fungi</taxon>
        <taxon>Dikarya</taxon>
        <taxon>Ascomycota</taxon>
        <taxon>Pezizomycotina</taxon>
        <taxon>Sordariomycetes</taxon>
        <taxon>Hypocreomycetidae</taxon>
        <taxon>Hypocreales</taxon>
        <taxon>Hypocreales incertae sedis</taxon>
        <taxon>Trichothecium</taxon>
    </lineage>
</organism>
<sequence>MKRLYRRFVTDPPLPPPGSFKDQTVVVTGGTTGLGLAAATHFLALGAAKVVITCRNTARGEAARQKIEQAAKSSSSSSVHGVGRVEVVELDMSSFDSCVAFVQTLKSRYANGGRGVDVLVLNAGVIPYRFGTTDDGWNESLQVNTLATTLITGLAVSWIRECRGNRQDAARVVLVSSGTHLAPNISSWPGVLARSEGGVLAHYNDEANWPGFNAMYAISKLLLMYAFEELVKLAGVGKDGKPLVIVNSLCPGPVATDLSRDLTGKNPLLRPLLLIFKATQTVGPDYGSRIYITTSKASGVETHGRFLTWYQSEADYQKVAKKVLYSPEAREVQAGVWKEILSVLSAKSPEFAVAVRSG</sequence>
<gene>
    <name evidence="1" type="ORF">N3K66_008999</name>
</gene>
<dbReference type="EMBL" id="CM047949">
    <property type="protein sequence ID" value="KAI9896099.1"/>
    <property type="molecule type" value="Genomic_DNA"/>
</dbReference>
<name>A0ACC0URG2_9HYPO</name>